<dbReference type="InterPro" id="IPR016032">
    <property type="entry name" value="Sig_transdc_resp-reg_C-effctor"/>
</dbReference>
<dbReference type="PRINTS" id="PR00038">
    <property type="entry name" value="HTHLUXR"/>
</dbReference>
<dbReference type="Gene3D" id="3.40.50.2300">
    <property type="match status" value="1"/>
</dbReference>
<dbReference type="AlphaFoldDB" id="A0A7T2GKA9"/>
<evidence type="ECO:0000256" key="3">
    <source>
        <dbReference type="ARBA" id="ARBA00023125"/>
    </source>
</evidence>
<dbReference type="SMART" id="SM00421">
    <property type="entry name" value="HTH_LUXR"/>
    <property type="match status" value="1"/>
</dbReference>
<sequence length="211" mass="22613">MIRVVIVDDQTLVRQGIQQLLALVPDVEVIGLAEDGETALGLIRKAAPDVVLLDIRMPGLDGIGVLETLKRWNCLPPTLILTTFDDGEAALAAIRAGAKGYMMKDVSLDDLAGAIRALANGGTAFHPALSHRLLANAAQSEGGQQSSFSLTGREREVLRLMMGGYSNREIAEALDLAEGTIKNHVSNILIKLDARDRTRAVLKAIEGNVLR</sequence>
<dbReference type="SMART" id="SM00448">
    <property type="entry name" value="REC"/>
    <property type="match status" value="1"/>
</dbReference>
<feature type="domain" description="HTH luxR-type" evidence="6">
    <location>
        <begin position="143"/>
        <end position="208"/>
    </location>
</feature>
<dbReference type="CDD" id="cd06170">
    <property type="entry name" value="LuxR_C_like"/>
    <property type="match status" value="1"/>
</dbReference>
<keyword evidence="3" id="KW-0238">DNA-binding</keyword>
<keyword evidence="4" id="KW-0804">Transcription</keyword>
<keyword evidence="1 5" id="KW-0597">Phosphoprotein</keyword>
<evidence type="ECO:0000259" key="7">
    <source>
        <dbReference type="PROSITE" id="PS50110"/>
    </source>
</evidence>
<dbReference type="InterPro" id="IPR001789">
    <property type="entry name" value="Sig_transdc_resp-reg_receiver"/>
</dbReference>
<reference evidence="8 9" key="1">
    <citation type="submission" date="2020-11" db="EMBL/GenBank/DDBJ databases">
        <title>Genome seq and assembly of Sphingosinicella sp.</title>
        <authorList>
            <person name="Chhetri G."/>
        </authorList>
    </citation>
    <scope>NUCLEOTIDE SEQUENCE [LARGE SCALE GENOMIC DNA]</scope>
    <source>
        <strain evidence="8 9">UDD2</strain>
    </source>
</reference>
<dbReference type="GO" id="GO:0006355">
    <property type="term" value="P:regulation of DNA-templated transcription"/>
    <property type="evidence" value="ECO:0007669"/>
    <property type="project" value="InterPro"/>
</dbReference>
<dbReference type="InterPro" id="IPR011006">
    <property type="entry name" value="CheY-like_superfamily"/>
</dbReference>
<gene>
    <name evidence="8" type="ORF">IC614_00180</name>
</gene>
<dbReference type="Pfam" id="PF00072">
    <property type="entry name" value="Response_reg"/>
    <property type="match status" value="1"/>
</dbReference>
<dbReference type="KEGG" id="sflv:IC614_00180"/>
<feature type="modified residue" description="4-aspartylphosphate" evidence="5">
    <location>
        <position position="54"/>
    </location>
</feature>
<proteinExistence type="predicted"/>
<evidence type="ECO:0000313" key="8">
    <source>
        <dbReference type="EMBL" id="QPQ55083.1"/>
    </source>
</evidence>
<evidence type="ECO:0000256" key="1">
    <source>
        <dbReference type="ARBA" id="ARBA00022553"/>
    </source>
</evidence>
<dbReference type="PROSITE" id="PS50043">
    <property type="entry name" value="HTH_LUXR_2"/>
    <property type="match status" value="1"/>
</dbReference>
<organism evidence="8 9">
    <name type="scientific">Allosphingosinicella flava</name>
    <dbReference type="NCBI Taxonomy" id="2771430"/>
    <lineage>
        <taxon>Bacteria</taxon>
        <taxon>Pseudomonadati</taxon>
        <taxon>Pseudomonadota</taxon>
        <taxon>Alphaproteobacteria</taxon>
        <taxon>Sphingomonadales</taxon>
        <taxon>Sphingomonadaceae</taxon>
        <taxon>Allosphingosinicella</taxon>
    </lineage>
</organism>
<dbReference type="PANTHER" id="PTHR43214">
    <property type="entry name" value="TWO-COMPONENT RESPONSE REGULATOR"/>
    <property type="match status" value="1"/>
</dbReference>
<dbReference type="Proteomes" id="UP000594873">
    <property type="component" value="Chromosome"/>
</dbReference>
<dbReference type="Pfam" id="PF00196">
    <property type="entry name" value="GerE"/>
    <property type="match status" value="1"/>
</dbReference>
<keyword evidence="2" id="KW-0805">Transcription regulation</keyword>
<evidence type="ECO:0000256" key="2">
    <source>
        <dbReference type="ARBA" id="ARBA00023015"/>
    </source>
</evidence>
<name>A0A7T2GKA9_9SPHN</name>
<evidence type="ECO:0000256" key="4">
    <source>
        <dbReference type="ARBA" id="ARBA00023163"/>
    </source>
</evidence>
<dbReference type="PROSITE" id="PS00622">
    <property type="entry name" value="HTH_LUXR_1"/>
    <property type="match status" value="1"/>
</dbReference>
<evidence type="ECO:0000313" key="9">
    <source>
        <dbReference type="Proteomes" id="UP000594873"/>
    </source>
</evidence>
<dbReference type="InterPro" id="IPR000792">
    <property type="entry name" value="Tscrpt_reg_LuxR_C"/>
</dbReference>
<dbReference type="SUPFAM" id="SSF46894">
    <property type="entry name" value="C-terminal effector domain of the bipartite response regulators"/>
    <property type="match status" value="1"/>
</dbReference>
<evidence type="ECO:0000259" key="6">
    <source>
        <dbReference type="PROSITE" id="PS50043"/>
    </source>
</evidence>
<dbReference type="GO" id="GO:0000160">
    <property type="term" value="P:phosphorelay signal transduction system"/>
    <property type="evidence" value="ECO:0007669"/>
    <property type="project" value="InterPro"/>
</dbReference>
<evidence type="ECO:0000256" key="5">
    <source>
        <dbReference type="PROSITE-ProRule" id="PRU00169"/>
    </source>
</evidence>
<keyword evidence="9" id="KW-1185">Reference proteome</keyword>
<dbReference type="InterPro" id="IPR058245">
    <property type="entry name" value="NreC/VraR/RcsB-like_REC"/>
</dbReference>
<dbReference type="PROSITE" id="PS50110">
    <property type="entry name" value="RESPONSE_REGULATORY"/>
    <property type="match status" value="1"/>
</dbReference>
<dbReference type="SUPFAM" id="SSF52172">
    <property type="entry name" value="CheY-like"/>
    <property type="match status" value="1"/>
</dbReference>
<accession>A0A7T2GKA9</accession>
<dbReference type="GO" id="GO:0003677">
    <property type="term" value="F:DNA binding"/>
    <property type="evidence" value="ECO:0007669"/>
    <property type="project" value="UniProtKB-KW"/>
</dbReference>
<dbReference type="EMBL" id="CP065592">
    <property type="protein sequence ID" value="QPQ55083.1"/>
    <property type="molecule type" value="Genomic_DNA"/>
</dbReference>
<feature type="domain" description="Response regulatory" evidence="7">
    <location>
        <begin position="3"/>
        <end position="119"/>
    </location>
</feature>
<dbReference type="RefSeq" id="WP_200971759.1">
    <property type="nucleotide sequence ID" value="NZ_CP065592.1"/>
</dbReference>
<protein>
    <submittedName>
        <fullName evidence="8">Response regulator transcription factor</fullName>
    </submittedName>
</protein>
<dbReference type="InterPro" id="IPR039420">
    <property type="entry name" value="WalR-like"/>
</dbReference>
<dbReference type="CDD" id="cd17535">
    <property type="entry name" value="REC_NarL-like"/>
    <property type="match status" value="1"/>
</dbReference>
<dbReference type="PANTHER" id="PTHR43214:SF24">
    <property type="entry name" value="TRANSCRIPTIONAL REGULATORY PROTEIN NARL-RELATED"/>
    <property type="match status" value="1"/>
</dbReference>